<dbReference type="InterPro" id="IPR051048">
    <property type="entry name" value="Peptidase_S8/S53_subtilisin"/>
</dbReference>
<accession>A0ABR7Q9K8</accession>
<protein>
    <submittedName>
        <fullName evidence="8">S8 family serine peptidase</fullName>
    </submittedName>
</protein>
<evidence type="ECO:0000259" key="7">
    <source>
        <dbReference type="Pfam" id="PF00082"/>
    </source>
</evidence>
<evidence type="ECO:0000313" key="8">
    <source>
        <dbReference type="EMBL" id="MBC8755252.1"/>
    </source>
</evidence>
<dbReference type="SUPFAM" id="SSF52743">
    <property type="entry name" value="Subtilisin-like"/>
    <property type="match status" value="1"/>
</dbReference>
<keyword evidence="9" id="KW-1185">Reference proteome</keyword>
<dbReference type="InterPro" id="IPR000209">
    <property type="entry name" value="Peptidase_S8/S53_dom"/>
</dbReference>
<evidence type="ECO:0000256" key="1">
    <source>
        <dbReference type="ARBA" id="ARBA00011073"/>
    </source>
</evidence>
<evidence type="ECO:0000256" key="2">
    <source>
        <dbReference type="ARBA" id="ARBA00022670"/>
    </source>
</evidence>
<feature type="signal peptide" evidence="6">
    <location>
        <begin position="1"/>
        <end position="18"/>
    </location>
</feature>
<keyword evidence="2 5" id="KW-0645">Protease</keyword>
<reference evidence="8 9" key="1">
    <citation type="submission" date="2020-07" db="EMBL/GenBank/DDBJ databases">
        <title>Description of Kordia aestuariivivens sp. nov., isolated from a tidal flat.</title>
        <authorList>
            <person name="Park S."/>
            <person name="Yoon J.-H."/>
        </authorList>
    </citation>
    <scope>NUCLEOTIDE SEQUENCE [LARGE SCALE GENOMIC DNA]</scope>
    <source>
        <strain evidence="8 9">YSTF-M3</strain>
    </source>
</reference>
<evidence type="ECO:0000256" key="6">
    <source>
        <dbReference type="SAM" id="SignalP"/>
    </source>
</evidence>
<dbReference type="PRINTS" id="PR00723">
    <property type="entry name" value="SUBTILISIN"/>
</dbReference>
<dbReference type="InterPro" id="IPR023828">
    <property type="entry name" value="Peptidase_S8_Ser-AS"/>
</dbReference>
<evidence type="ECO:0000256" key="3">
    <source>
        <dbReference type="ARBA" id="ARBA00022801"/>
    </source>
</evidence>
<dbReference type="InterPro" id="IPR015500">
    <property type="entry name" value="Peptidase_S8_subtilisin-rel"/>
</dbReference>
<evidence type="ECO:0000256" key="4">
    <source>
        <dbReference type="ARBA" id="ARBA00022825"/>
    </source>
</evidence>
<keyword evidence="3 5" id="KW-0378">Hydrolase</keyword>
<comment type="similarity">
    <text evidence="1 5">Belongs to the peptidase S8 family.</text>
</comment>
<dbReference type="PANTHER" id="PTHR43399:SF4">
    <property type="entry name" value="CELL WALL-ASSOCIATED PROTEASE"/>
    <property type="match status" value="1"/>
</dbReference>
<dbReference type="EMBL" id="JACGWS010000006">
    <property type="protein sequence ID" value="MBC8755252.1"/>
    <property type="molecule type" value="Genomic_DNA"/>
</dbReference>
<proteinExistence type="inferred from homology"/>
<organism evidence="8 9">
    <name type="scientific">Kordia aestuariivivens</name>
    <dbReference type="NCBI Taxonomy" id="2759037"/>
    <lineage>
        <taxon>Bacteria</taxon>
        <taxon>Pseudomonadati</taxon>
        <taxon>Bacteroidota</taxon>
        <taxon>Flavobacteriia</taxon>
        <taxon>Flavobacteriales</taxon>
        <taxon>Flavobacteriaceae</taxon>
        <taxon>Kordia</taxon>
    </lineage>
</organism>
<comment type="caution">
    <text evidence="8">The sequence shown here is derived from an EMBL/GenBank/DDBJ whole genome shotgun (WGS) entry which is preliminary data.</text>
</comment>
<evidence type="ECO:0000256" key="5">
    <source>
        <dbReference type="PROSITE-ProRule" id="PRU01240"/>
    </source>
</evidence>
<feature type="active site" description="Charge relay system" evidence="5">
    <location>
        <position position="304"/>
    </location>
</feature>
<dbReference type="Pfam" id="PF00082">
    <property type="entry name" value="Peptidase_S8"/>
    <property type="match status" value="1"/>
</dbReference>
<evidence type="ECO:0000313" key="9">
    <source>
        <dbReference type="Proteomes" id="UP000619238"/>
    </source>
</evidence>
<dbReference type="Proteomes" id="UP000619238">
    <property type="component" value="Unassembled WGS sequence"/>
</dbReference>
<feature type="active site" description="Charge relay system" evidence="5">
    <location>
        <position position="88"/>
    </location>
</feature>
<feature type="domain" description="Peptidase S8/S53" evidence="7">
    <location>
        <begin position="79"/>
        <end position="507"/>
    </location>
</feature>
<dbReference type="PANTHER" id="PTHR43399">
    <property type="entry name" value="SUBTILISIN-RELATED"/>
    <property type="match status" value="1"/>
</dbReference>
<feature type="chain" id="PRO_5047524115" evidence="6">
    <location>
        <begin position="19"/>
        <end position="557"/>
    </location>
</feature>
<dbReference type="Gene3D" id="3.40.50.200">
    <property type="entry name" value="Peptidase S8/S53 domain"/>
    <property type="match status" value="2"/>
</dbReference>
<keyword evidence="6" id="KW-0732">Signal</keyword>
<feature type="active site" description="Charge relay system" evidence="5">
    <location>
        <position position="474"/>
    </location>
</feature>
<dbReference type="PROSITE" id="PS00138">
    <property type="entry name" value="SUBTILASE_SER"/>
    <property type="match status" value="1"/>
</dbReference>
<keyword evidence="4 5" id="KW-0720">Serine protease</keyword>
<sequence length="557" mass="62457">MKFLKPFLIIFLSCCCIIACTSLKSTIVKPIIVPNLTLKKSKLTIPQWRNWIHKDIVQDTIPGISLDKAYNELIKEKLGDTIIVALLDNRIDSEHEEIKDYIWVNNKEIPNNGIDDDKNGYTDDVNGWNFLGNGKGENVDRANFEATRIVRKYKDVFESKEIEDIPQQLKKEFDLYRKAKRIYDDYLNLTEKRIASLDSFDKRKKDLYNDLSKIYHDSLLSEKSIAKLLSKDSIINIKIASYRYYLKHSGWSSSTREVQSRYLDIYLGLNSKERSVIGDNVDNIEDADYGNGNITASKTSSHDHAIKVAGILAANRVNGLGIKGVSNILKIMPVCTSPSGDEQDKDIALGIKYAVNNGAKIIIITFTKYIVQREDWLMDAINYASSKDVLIVLSAGNSAKDSDLEITYPNDINEQNNEYVNNVIVVGGSSSSLNEELVADFSNYGKRNVDIFAPAKSIYTTLRNNEYGYESGTSMSAPIVAGIASLIRSYYPNLSASEVKQIIMESGVSYDIMVNKPSTSKEKKLVPFSSLSKSGKIVNAYNALVLAAEVSKKKKRN</sequence>
<name>A0ABR7Q9K8_9FLAO</name>
<gene>
    <name evidence="8" type="ORF">H2O64_11245</name>
</gene>
<dbReference type="InterPro" id="IPR036852">
    <property type="entry name" value="Peptidase_S8/S53_dom_sf"/>
</dbReference>
<dbReference type="RefSeq" id="WP_187562302.1">
    <property type="nucleotide sequence ID" value="NZ_JACGWS010000006.1"/>
</dbReference>
<dbReference type="PROSITE" id="PS51892">
    <property type="entry name" value="SUBTILASE"/>
    <property type="match status" value="1"/>
</dbReference>